<accession>A0A9P1FFI1</accession>
<reference evidence="12" key="1">
    <citation type="submission" date="2022-10" db="EMBL/GenBank/DDBJ databases">
        <authorList>
            <person name="Chen Y."/>
            <person name="Dougan E. K."/>
            <person name="Chan C."/>
            <person name="Rhodes N."/>
            <person name="Thang M."/>
        </authorList>
    </citation>
    <scope>NUCLEOTIDE SEQUENCE</scope>
</reference>
<feature type="compositionally biased region" description="Basic and acidic residues" evidence="10">
    <location>
        <begin position="538"/>
        <end position="549"/>
    </location>
</feature>
<dbReference type="Gene3D" id="3.30.420.10">
    <property type="entry name" value="Ribonuclease H-like superfamily/Ribonuclease H"/>
    <property type="match status" value="1"/>
</dbReference>
<sequence>MQFLRMDPADLATTGFHGESRDSINAGDITTAEGDQVFTVGTRSYLNGQSPDYDDQVPSQECDTTGKYGNDHSGEVQGLRQDSEEGASRHRIREQQFPDQGLQDEQEGEGRIQGVPGVSEVAEGKATNGFGIRDLGIEPDEIQSLIKPVNGRRARRVKRIVHQAKTALGTAEQIWTELMSLVSTEPSQITDIGWQRLEREVMDPTDPHRIKNQKAAHKFAGVLGQNPKQLRTVAEVYNPNRFGDRAKRFQLHPGQAFDLTLGHDLLKADMQAEVVQYLDFMRPGLVVISPPCTLFTPLQNLNKHRKYQIFLKRLRFARKLLRFSAKVAEKVMSYGGQFVLEHPLTSTAWLENELQQLMADDRVILVACDQCMFDLRSTSGNLHKKPTGFITTSPEIATELDQRCDRSHQHEQVIGSNQTGNRAKQAQVYPRPLVDAILRGYRRHVKTEEINMVGWEDLRRDLQQHLYFMDEIYHDVDAEMLKNVNIIGTDAIPAKITVRENDMVLANNQVPAEIYEIEDAETEGRDEVQENGEEEEGPESRRPRLPRERPFSLQQLVRRAHEGLGHPGNDRLARILKSANASPEAIKIAKGLRCSVCDQHAALHPPRRAAPPRQLHVNEIVGIDTVYIPDFERKRRPALNIVDWASRFQMIIPLKRHTAYETRRAYLQWVKIFGPPTKLYVDLGREFLGSFELGAEQESTIVEPSSLEMPTQRGITERAGRNFKEVFSRTMQQYACQDEEEWRQLVDVANMTCNRLMNKSGYSPIQRVLGYSPRIPGGALSGGANDLATMSLRAGDLQVQKAAEMRLAAARAFHEADCSQALKNALHAGPRQRIDYEVGQTVYFWRKGMEGAKKNAPEYWRGPCRVILTSPPNTIWVNYRGYIVKAAPEHLRLASEEEQFTLSKWIDDITETKKELDTIPRQGYIDLTNEPIPLEDEPAGEEDGRQSSTVSGIPKFRLTGKRDQQNIVFQGDERNDEWVIDEEQKKLVRWHYQPRRNLFSPTEAPDGCPVPLHRIYGQRRTEGNLVTTGERFSKVDDWLVRERSEPERVAWTGRTEFEVKPTRESMGEIRIPASSSKRQRLEEPQPEVEEHNIPAEDQAIEPDIVPEGEATVEELPRGEVRQRDDQEPDPSGEGEVGDERESKRMRTEFIELYLNQIEKALMTKSKKEVSFRSLDQRQRGPFINAINKEIRNNLQTGAYEVLSPEESERIRREEPEKIVKSRFVFTEKPIELDDVEQAKADGLLLKNEGENSTKAKARHVMKGFSETDSENLETTTPQCGRDTVLCTLQIICSHLWKPGYLDFTQAFHSGDKLQREIYASQPAECPLPGYQDRQLLRLLKTCYGLLDGPFAWYQHLKRILIETLGYNQSAGDPCLFYLWDKKEKKLQGIISVATDDLLHGGDETHWRKMEWLNKNYKLGKFTSGDGRFVGKEIKCKTDGSFLVHQPLFAQKVEPIPIEKKRKRERYSFCTPAEITQLRGLLGSLAWLAKETRPDIAGRVAILQQSMPTPFVQDMVEANVLAKEAVKHEQLGIVIQPIPLKYLRVGTVSDASWGNVRPENDQETQDFWEEKDKYWIRHHRQPRRLLFHPAGAPQGPNCYELGGERVTIMDGEELRDQWNTKDSNRQGKDETWCGQTIFFKKNDSKPEVVKDKFLQHGRLSSQGGFITFFYDSRMETEEKSYPISIVNWKSFRIKRCTVNTLSAECQAMLQGIGALHWLRFLIQEIHGQDLRLDNWETRIGEIPCIAVTDSKSLYDTINKCCNTSAHIEVHHARARLLDTLRTRASVTTDWLAQWRLGAVLYMRGLGREALPVVQKVLAFCESRYGHGSHQAADSADFLADIFRQMGNYCEAEQLLRRALKYNEKWWGPEAKKTLRSLYSLAAVLDATGNKSQAEEMYRRVKDASERVFGPEDGLTLDSSNGLAVLLHGAGRYSEAVDSYRQILSRKERNLGPLHPGTLHTLTNVAIALTDMGNFSEGVELHRRALDARERTLGKEHPETLQSLSQLALALDNMGHLPEAEELQRRALDAKERTLGPQHPSTLRSIGRLVRLLKEMGKESEADELWKRIELVP</sequence>
<feature type="compositionally biased region" description="Acidic residues" evidence="10">
    <location>
        <begin position="1126"/>
        <end position="1136"/>
    </location>
</feature>
<keyword evidence="15" id="KW-1185">Reference proteome</keyword>
<comment type="subcellular location">
    <subcellularLocation>
        <location evidence="1">Cytoplasm</location>
        <location evidence="1">Cytoskeleton</location>
    </subcellularLocation>
</comment>
<protein>
    <submittedName>
        <fullName evidence="14">Copia protein</fullName>
    </submittedName>
</protein>
<dbReference type="InterPro" id="IPR036397">
    <property type="entry name" value="RNaseH_sf"/>
</dbReference>
<dbReference type="InterPro" id="IPR012337">
    <property type="entry name" value="RNaseH-like_sf"/>
</dbReference>
<dbReference type="GO" id="GO:0007018">
    <property type="term" value="P:microtubule-based movement"/>
    <property type="evidence" value="ECO:0007669"/>
    <property type="project" value="TreeGrafter"/>
</dbReference>
<organism evidence="12">
    <name type="scientific">Cladocopium goreaui</name>
    <dbReference type="NCBI Taxonomy" id="2562237"/>
    <lineage>
        <taxon>Eukaryota</taxon>
        <taxon>Sar</taxon>
        <taxon>Alveolata</taxon>
        <taxon>Dinophyceae</taxon>
        <taxon>Suessiales</taxon>
        <taxon>Symbiodiniaceae</taxon>
        <taxon>Cladocopium</taxon>
    </lineage>
</organism>
<dbReference type="GO" id="GO:0015074">
    <property type="term" value="P:DNA integration"/>
    <property type="evidence" value="ECO:0007669"/>
    <property type="project" value="InterPro"/>
</dbReference>
<evidence type="ECO:0000313" key="15">
    <source>
        <dbReference type="Proteomes" id="UP001152797"/>
    </source>
</evidence>
<dbReference type="InterPro" id="IPR019734">
    <property type="entry name" value="TPR_rpt"/>
</dbReference>
<keyword evidence="4" id="KW-0493">Microtubule</keyword>
<keyword evidence="6" id="KW-0802">TPR repeat</keyword>
<dbReference type="GO" id="GO:0019894">
    <property type="term" value="F:kinesin binding"/>
    <property type="evidence" value="ECO:0007669"/>
    <property type="project" value="TreeGrafter"/>
</dbReference>
<comment type="similarity">
    <text evidence="2">Belongs to the kinesin light chain family.</text>
</comment>
<evidence type="ECO:0000256" key="3">
    <source>
        <dbReference type="ARBA" id="ARBA00022490"/>
    </source>
</evidence>
<dbReference type="OrthoDB" id="443949at2759"/>
<evidence type="ECO:0000256" key="9">
    <source>
        <dbReference type="ARBA" id="ARBA00023212"/>
    </source>
</evidence>
<keyword evidence="8" id="KW-0505">Motor protein</keyword>
<keyword evidence="3" id="KW-0963">Cytoplasm</keyword>
<comment type="caution">
    <text evidence="12">The sequence shown here is derived from an EMBL/GenBank/DDBJ whole genome shotgun (WGS) entry which is preliminary data.</text>
</comment>
<evidence type="ECO:0000313" key="14">
    <source>
        <dbReference type="EMBL" id="CAL4762436.1"/>
    </source>
</evidence>
<dbReference type="PROSITE" id="PS50994">
    <property type="entry name" value="INTEGRASE"/>
    <property type="match status" value="1"/>
</dbReference>
<dbReference type="InterPro" id="IPR013103">
    <property type="entry name" value="RVT_2"/>
</dbReference>
<dbReference type="GO" id="GO:0005737">
    <property type="term" value="C:cytoplasm"/>
    <property type="evidence" value="ECO:0007669"/>
    <property type="project" value="TreeGrafter"/>
</dbReference>
<feature type="region of interest" description="Disordered" evidence="10">
    <location>
        <begin position="1061"/>
        <end position="1143"/>
    </location>
</feature>
<feature type="region of interest" description="Disordered" evidence="10">
    <location>
        <begin position="929"/>
        <end position="952"/>
    </location>
</feature>
<feature type="compositionally biased region" description="Basic and acidic residues" evidence="10">
    <location>
        <begin position="1114"/>
        <end position="1125"/>
    </location>
</feature>
<dbReference type="PANTHER" id="PTHR45783">
    <property type="entry name" value="KINESIN LIGHT CHAIN"/>
    <property type="match status" value="1"/>
</dbReference>
<dbReference type="SUPFAM" id="SSF53098">
    <property type="entry name" value="Ribonuclease H-like"/>
    <property type="match status" value="1"/>
</dbReference>
<name>A0A9P1FFI1_9DINO</name>
<keyword evidence="5" id="KW-0677">Repeat</keyword>
<evidence type="ECO:0000256" key="10">
    <source>
        <dbReference type="SAM" id="MobiDB-lite"/>
    </source>
</evidence>
<evidence type="ECO:0000256" key="2">
    <source>
        <dbReference type="ARBA" id="ARBA00009622"/>
    </source>
</evidence>
<dbReference type="GO" id="GO:0003676">
    <property type="term" value="F:nucleic acid binding"/>
    <property type="evidence" value="ECO:0007669"/>
    <property type="project" value="InterPro"/>
</dbReference>
<evidence type="ECO:0000256" key="5">
    <source>
        <dbReference type="ARBA" id="ARBA00022737"/>
    </source>
</evidence>
<dbReference type="GO" id="GO:0005874">
    <property type="term" value="C:microtubule"/>
    <property type="evidence" value="ECO:0007669"/>
    <property type="project" value="UniProtKB-KW"/>
</dbReference>
<feature type="region of interest" description="Disordered" evidence="10">
    <location>
        <begin position="44"/>
        <end position="111"/>
    </location>
</feature>
<feature type="region of interest" description="Disordered" evidence="10">
    <location>
        <begin position="1"/>
        <end position="29"/>
    </location>
</feature>
<dbReference type="Pfam" id="PF13424">
    <property type="entry name" value="TPR_12"/>
    <property type="match status" value="3"/>
</dbReference>
<feature type="compositionally biased region" description="Basic and acidic residues" evidence="10">
    <location>
        <begin position="81"/>
        <end position="96"/>
    </location>
</feature>
<feature type="compositionally biased region" description="Basic and acidic residues" evidence="10">
    <location>
        <begin position="1079"/>
        <end position="1094"/>
    </location>
</feature>
<dbReference type="PANTHER" id="PTHR45783:SF3">
    <property type="entry name" value="KINESIN LIGHT CHAIN"/>
    <property type="match status" value="1"/>
</dbReference>
<dbReference type="SUPFAM" id="SSF48452">
    <property type="entry name" value="TPR-like"/>
    <property type="match status" value="2"/>
</dbReference>
<evidence type="ECO:0000259" key="11">
    <source>
        <dbReference type="PROSITE" id="PS50994"/>
    </source>
</evidence>
<reference evidence="13" key="2">
    <citation type="submission" date="2024-04" db="EMBL/GenBank/DDBJ databases">
        <authorList>
            <person name="Chen Y."/>
            <person name="Shah S."/>
            <person name="Dougan E. K."/>
            <person name="Thang M."/>
            <person name="Chan C."/>
        </authorList>
    </citation>
    <scope>NUCLEOTIDE SEQUENCE [LARGE SCALE GENOMIC DNA]</scope>
</reference>
<dbReference type="GO" id="GO:0005871">
    <property type="term" value="C:kinesin complex"/>
    <property type="evidence" value="ECO:0007669"/>
    <property type="project" value="InterPro"/>
</dbReference>
<evidence type="ECO:0000256" key="1">
    <source>
        <dbReference type="ARBA" id="ARBA00004245"/>
    </source>
</evidence>
<dbReference type="Proteomes" id="UP001152797">
    <property type="component" value="Unassembled WGS sequence"/>
</dbReference>
<dbReference type="EMBL" id="CAMXCT030000181">
    <property type="protein sequence ID" value="CAL4762436.1"/>
    <property type="molecule type" value="Genomic_DNA"/>
</dbReference>
<evidence type="ECO:0000313" key="12">
    <source>
        <dbReference type="EMBL" id="CAI3975124.1"/>
    </source>
</evidence>
<dbReference type="InterPro" id="IPR002151">
    <property type="entry name" value="Kinesin_light"/>
</dbReference>
<evidence type="ECO:0000256" key="6">
    <source>
        <dbReference type="ARBA" id="ARBA00022803"/>
    </source>
</evidence>
<evidence type="ECO:0000256" key="7">
    <source>
        <dbReference type="ARBA" id="ARBA00023054"/>
    </source>
</evidence>
<dbReference type="EMBL" id="CAMXCT020000181">
    <property type="protein sequence ID" value="CAL1128499.1"/>
    <property type="molecule type" value="Genomic_DNA"/>
</dbReference>
<dbReference type="SMART" id="SM00028">
    <property type="entry name" value="TPR"/>
    <property type="match status" value="6"/>
</dbReference>
<gene>
    <name evidence="12" type="ORF">C1SCF055_LOCUS3484</name>
</gene>
<feature type="domain" description="Integrase catalytic" evidence="11">
    <location>
        <begin position="607"/>
        <end position="772"/>
    </location>
</feature>
<keyword evidence="9" id="KW-0206">Cytoskeleton</keyword>
<dbReference type="EMBL" id="CAMXCT010000181">
    <property type="protein sequence ID" value="CAI3975124.1"/>
    <property type="molecule type" value="Genomic_DNA"/>
</dbReference>
<keyword evidence="7" id="KW-0175">Coiled coil</keyword>
<evidence type="ECO:0000256" key="8">
    <source>
        <dbReference type="ARBA" id="ARBA00023175"/>
    </source>
</evidence>
<evidence type="ECO:0000256" key="4">
    <source>
        <dbReference type="ARBA" id="ARBA00022701"/>
    </source>
</evidence>
<evidence type="ECO:0000313" key="13">
    <source>
        <dbReference type="EMBL" id="CAL1128499.1"/>
    </source>
</evidence>
<dbReference type="InterPro" id="IPR001584">
    <property type="entry name" value="Integrase_cat-core"/>
</dbReference>
<dbReference type="Gene3D" id="1.25.40.10">
    <property type="entry name" value="Tetratricopeptide repeat domain"/>
    <property type="match status" value="2"/>
</dbReference>
<proteinExistence type="inferred from homology"/>
<dbReference type="InterPro" id="IPR011990">
    <property type="entry name" value="TPR-like_helical_dom_sf"/>
</dbReference>
<feature type="region of interest" description="Disordered" evidence="10">
    <location>
        <begin position="518"/>
        <end position="549"/>
    </location>
</feature>
<dbReference type="Pfam" id="PF07727">
    <property type="entry name" value="RVT_2"/>
    <property type="match status" value="1"/>
</dbReference>
<feature type="compositionally biased region" description="Acidic residues" evidence="10">
    <location>
        <begin position="1098"/>
        <end position="1112"/>
    </location>
</feature>